<evidence type="ECO:0000313" key="2">
    <source>
        <dbReference type="EMBL" id="VXD21168.1"/>
    </source>
</evidence>
<feature type="compositionally biased region" description="Low complexity" evidence="1">
    <location>
        <begin position="22"/>
        <end position="47"/>
    </location>
</feature>
<sequence length="377" mass="39100">MRQLWFLLSIGIFTVGLGGCGSTPEETATTPSPTTSPAASPGASASPKPNATPSPGQIAPFKDPLVQEQSNVAAGAGLIQSTNPEERLNLLGKRPAGTPVAPATTVAPPASNVDPFAVLPPSIVQTTPDIGEAPEVPEQTTRAVPDLPKLPVAEPPLRWRTASVSIPSPQTRSPNTGFKPTVNQGRGATANPRTTPTSPSGVTRNPSNPLSPSPRATAPKPRTVSPRRTVPTLPSLPIAQVPDLPAIPNTEAPPSWRDPNPPPPPPPAPVAVQPLVPPPPSTDLAQAMEVTGVLQVGNQTKVILKAPAEPTSRYVNVGQRVSNGEVLVKRVKFDTGGEPLVIFEQNGVEIAKSVGAINPPADQQINNISMRTSRPSS</sequence>
<dbReference type="EMBL" id="CZCU02000148">
    <property type="protein sequence ID" value="VXD21168.1"/>
    <property type="molecule type" value="Genomic_DNA"/>
</dbReference>
<dbReference type="RefSeq" id="WP_083623636.1">
    <property type="nucleotide sequence ID" value="NZ_LR734876.1"/>
</dbReference>
<feature type="region of interest" description="Disordered" evidence="1">
    <location>
        <begin position="126"/>
        <end position="272"/>
    </location>
</feature>
<protein>
    <submittedName>
        <fullName evidence="2">Uncharacterized protein</fullName>
    </submittedName>
</protein>
<feature type="region of interest" description="Disordered" evidence="1">
    <location>
        <begin position="22"/>
        <end position="64"/>
    </location>
</feature>
<feature type="compositionally biased region" description="Low complexity" evidence="1">
    <location>
        <begin position="205"/>
        <end position="214"/>
    </location>
</feature>
<dbReference type="OrthoDB" id="529932at2"/>
<keyword evidence="3" id="KW-1185">Reference proteome</keyword>
<feature type="compositionally biased region" description="Pro residues" evidence="1">
    <location>
        <begin position="259"/>
        <end position="272"/>
    </location>
</feature>
<dbReference type="AlphaFoldDB" id="A0A7Z9E1E1"/>
<evidence type="ECO:0000313" key="3">
    <source>
        <dbReference type="Proteomes" id="UP000184550"/>
    </source>
</evidence>
<feature type="compositionally biased region" description="Polar residues" evidence="1">
    <location>
        <begin position="162"/>
        <end position="204"/>
    </location>
</feature>
<evidence type="ECO:0000256" key="1">
    <source>
        <dbReference type="SAM" id="MobiDB-lite"/>
    </source>
</evidence>
<gene>
    <name evidence="2" type="ORF">PL8927_710095</name>
</gene>
<reference evidence="2" key="1">
    <citation type="submission" date="2019-10" db="EMBL/GenBank/DDBJ databases">
        <authorList>
            <consortium name="Genoscope - CEA"/>
            <person name="William W."/>
        </authorList>
    </citation>
    <scope>NUCLEOTIDE SEQUENCE [LARGE SCALE GENOMIC DNA]</scope>
    <source>
        <strain evidence="2">BBR_PRJEB10992</strain>
    </source>
</reference>
<comment type="caution">
    <text evidence="2">The sequence shown here is derived from an EMBL/GenBank/DDBJ whole genome shotgun (WGS) entry which is preliminary data.</text>
</comment>
<accession>A0A7Z9E1E1</accession>
<organism evidence="2 3">
    <name type="scientific">Planktothrix serta PCC 8927</name>
    <dbReference type="NCBI Taxonomy" id="671068"/>
    <lineage>
        <taxon>Bacteria</taxon>
        <taxon>Bacillati</taxon>
        <taxon>Cyanobacteriota</taxon>
        <taxon>Cyanophyceae</taxon>
        <taxon>Oscillatoriophycideae</taxon>
        <taxon>Oscillatoriales</taxon>
        <taxon>Microcoleaceae</taxon>
        <taxon>Planktothrix</taxon>
    </lineage>
</organism>
<name>A0A7Z9E1E1_9CYAN</name>
<dbReference type="Proteomes" id="UP000184550">
    <property type="component" value="Unassembled WGS sequence"/>
</dbReference>
<dbReference type="PROSITE" id="PS51257">
    <property type="entry name" value="PROKAR_LIPOPROTEIN"/>
    <property type="match status" value="1"/>
</dbReference>
<proteinExistence type="predicted"/>